<dbReference type="Gene3D" id="3.30.565.10">
    <property type="entry name" value="Histidine kinase-like ATPase, C-terminal domain"/>
    <property type="match status" value="1"/>
</dbReference>
<keyword evidence="8" id="KW-0902">Two-component regulatory system</keyword>
<dbReference type="PIRSF" id="PIRSF037434">
    <property type="entry name" value="STHK_ChrS"/>
    <property type="match status" value="1"/>
</dbReference>
<evidence type="ECO:0000313" key="12">
    <source>
        <dbReference type="Proteomes" id="UP000678513"/>
    </source>
</evidence>
<reference evidence="11 12" key="1">
    <citation type="submission" date="2021-03" db="EMBL/GenBank/DDBJ databases">
        <title>Human Oral Microbial Genomes.</title>
        <authorList>
            <person name="Johnston C.D."/>
            <person name="Chen T."/>
            <person name="Dewhirst F.E."/>
        </authorList>
    </citation>
    <scope>NUCLEOTIDE SEQUENCE [LARGE SCALE GENOMIC DNA]</scope>
    <source>
        <strain evidence="11 12">DSMZ 100122</strain>
    </source>
</reference>
<keyword evidence="12" id="KW-1185">Reference proteome</keyword>
<evidence type="ECO:0000256" key="4">
    <source>
        <dbReference type="ARBA" id="ARBA00022679"/>
    </source>
</evidence>
<dbReference type="Pfam" id="PF02518">
    <property type="entry name" value="HATPase_c"/>
    <property type="match status" value="1"/>
</dbReference>
<dbReference type="SMART" id="SM00387">
    <property type="entry name" value="HATPase_c"/>
    <property type="match status" value="1"/>
</dbReference>
<dbReference type="RefSeq" id="WP_212326937.1">
    <property type="nucleotide sequence ID" value="NZ_AP024463.1"/>
</dbReference>
<dbReference type="InterPro" id="IPR011712">
    <property type="entry name" value="Sig_transdc_His_kin_sub3_dim/P"/>
</dbReference>
<dbReference type="EMBL" id="CP072384">
    <property type="protein sequence ID" value="QUC09402.1"/>
    <property type="molecule type" value="Genomic_DNA"/>
</dbReference>
<evidence type="ECO:0000256" key="2">
    <source>
        <dbReference type="ARBA" id="ARBA00012438"/>
    </source>
</evidence>
<keyword evidence="9" id="KW-1133">Transmembrane helix</keyword>
<feature type="transmembrane region" description="Helical" evidence="9">
    <location>
        <begin position="12"/>
        <end position="32"/>
    </location>
</feature>
<keyword evidence="6 11" id="KW-0418">Kinase</keyword>
<dbReference type="SUPFAM" id="SSF55874">
    <property type="entry name" value="ATPase domain of HSP90 chaperone/DNA topoisomerase II/histidine kinase"/>
    <property type="match status" value="1"/>
</dbReference>
<keyword evidence="9" id="KW-0812">Transmembrane</keyword>
<keyword evidence="4" id="KW-0808">Transferase</keyword>
<dbReference type="InterPro" id="IPR036890">
    <property type="entry name" value="HATPase_C_sf"/>
</dbReference>
<keyword evidence="5" id="KW-0547">Nucleotide-binding</keyword>
<feature type="transmembrane region" description="Helical" evidence="9">
    <location>
        <begin position="138"/>
        <end position="158"/>
    </location>
</feature>
<sequence>MESSNSLMEARAVRWGPLILLAISLATGWALTNRIVEQENMLTSLWPSSLILMLRIIVAIRPLARGNRMTAVFVAGNLLLTLAASLLNPFMCIYVFSSYLDIQRLITGPFLVPATMATGLVTAVGQAGGIPGASMTPWLPPLLAMVNIGVAALMLALSREHERQVQIREETAERLAKANEANLALHEELMAQAHQMGREQERARLSREIHDTVAQGLIGVIRQLEAIPETLNGNARERIQRAEQVARECLLEARRAVQALAPHQLDSTPLAEALHAIIRTWGRTNRIVTELDADAAPAPSANDGILVRIVQESLANVARHGKASRVWVRLDATAEGPRIRITDDGIGFDPAPAAGHGIPGMRDRITEAGGDFSIDSTPGRGCTVTAVVPA</sequence>
<dbReference type="InterPro" id="IPR017205">
    <property type="entry name" value="Sig_transdc_His_kinase_ChrS"/>
</dbReference>
<feature type="transmembrane region" description="Helical" evidence="9">
    <location>
        <begin position="44"/>
        <end position="64"/>
    </location>
</feature>
<evidence type="ECO:0000256" key="7">
    <source>
        <dbReference type="ARBA" id="ARBA00022840"/>
    </source>
</evidence>
<dbReference type="Gene3D" id="1.20.5.1930">
    <property type="match status" value="1"/>
</dbReference>
<organism evidence="11 12">
    <name type="scientific">Arachnia rubra</name>
    <dbReference type="NCBI Taxonomy" id="1547448"/>
    <lineage>
        <taxon>Bacteria</taxon>
        <taxon>Bacillati</taxon>
        <taxon>Actinomycetota</taxon>
        <taxon>Actinomycetes</taxon>
        <taxon>Propionibacteriales</taxon>
        <taxon>Propionibacteriaceae</taxon>
        <taxon>Arachnia</taxon>
    </lineage>
</organism>
<name>A0ABX7Y9A9_9ACTN</name>
<proteinExistence type="predicted"/>
<dbReference type="InterPro" id="IPR003594">
    <property type="entry name" value="HATPase_dom"/>
</dbReference>
<gene>
    <name evidence="11" type="ORF">J5A65_06750</name>
</gene>
<dbReference type="Pfam" id="PF07730">
    <property type="entry name" value="HisKA_3"/>
    <property type="match status" value="1"/>
</dbReference>
<evidence type="ECO:0000256" key="1">
    <source>
        <dbReference type="ARBA" id="ARBA00000085"/>
    </source>
</evidence>
<evidence type="ECO:0000313" key="11">
    <source>
        <dbReference type="EMBL" id="QUC09402.1"/>
    </source>
</evidence>
<dbReference type="PANTHER" id="PTHR24421">
    <property type="entry name" value="NITRATE/NITRITE SENSOR PROTEIN NARX-RELATED"/>
    <property type="match status" value="1"/>
</dbReference>
<feature type="transmembrane region" description="Helical" evidence="9">
    <location>
        <begin position="71"/>
        <end position="96"/>
    </location>
</feature>
<dbReference type="EC" id="2.7.13.3" evidence="2"/>
<dbReference type="InterPro" id="IPR050482">
    <property type="entry name" value="Sensor_HK_TwoCompSys"/>
</dbReference>
<evidence type="ECO:0000256" key="6">
    <source>
        <dbReference type="ARBA" id="ARBA00022777"/>
    </source>
</evidence>
<dbReference type="Proteomes" id="UP000678513">
    <property type="component" value="Chromosome"/>
</dbReference>
<keyword evidence="9" id="KW-0472">Membrane</keyword>
<evidence type="ECO:0000256" key="3">
    <source>
        <dbReference type="ARBA" id="ARBA00022553"/>
    </source>
</evidence>
<accession>A0ABX7Y9A9</accession>
<keyword evidence="3" id="KW-0597">Phosphoprotein</keyword>
<dbReference type="PANTHER" id="PTHR24421:SF10">
    <property type="entry name" value="NITRATE_NITRITE SENSOR PROTEIN NARQ"/>
    <property type="match status" value="1"/>
</dbReference>
<dbReference type="CDD" id="cd16917">
    <property type="entry name" value="HATPase_UhpB-NarQ-NarX-like"/>
    <property type="match status" value="1"/>
</dbReference>
<feature type="domain" description="Histidine kinase/HSP90-like ATPase" evidence="10">
    <location>
        <begin position="301"/>
        <end position="390"/>
    </location>
</feature>
<keyword evidence="7" id="KW-0067">ATP-binding</keyword>
<protein>
    <recommendedName>
        <fullName evidence="2">histidine kinase</fullName>
        <ecNumber evidence="2">2.7.13.3</ecNumber>
    </recommendedName>
</protein>
<evidence type="ECO:0000259" key="10">
    <source>
        <dbReference type="SMART" id="SM00387"/>
    </source>
</evidence>
<dbReference type="GO" id="GO:0016301">
    <property type="term" value="F:kinase activity"/>
    <property type="evidence" value="ECO:0007669"/>
    <property type="project" value="UniProtKB-KW"/>
</dbReference>
<evidence type="ECO:0000256" key="5">
    <source>
        <dbReference type="ARBA" id="ARBA00022741"/>
    </source>
</evidence>
<evidence type="ECO:0000256" key="9">
    <source>
        <dbReference type="SAM" id="Phobius"/>
    </source>
</evidence>
<evidence type="ECO:0000256" key="8">
    <source>
        <dbReference type="ARBA" id="ARBA00023012"/>
    </source>
</evidence>
<comment type="catalytic activity">
    <reaction evidence="1">
        <text>ATP + protein L-histidine = ADP + protein N-phospho-L-histidine.</text>
        <dbReference type="EC" id="2.7.13.3"/>
    </reaction>
</comment>